<proteinExistence type="predicted"/>
<dbReference type="EMBL" id="JPOS01000019">
    <property type="protein sequence ID" value="KGE88329.1"/>
    <property type="molecule type" value="Genomic_DNA"/>
</dbReference>
<dbReference type="Proteomes" id="UP000029736">
    <property type="component" value="Unassembled WGS sequence"/>
</dbReference>
<reference evidence="2 3" key="1">
    <citation type="journal article" date="2014" name="Int. J. Syst. Evol. Microbiol.">
        <title>Phaeodactylibacter xiamenensis gen. nov., sp. nov., a member of the family Saprospiraceae isolated from the marine alga Phaeodactylum tricornutum.</title>
        <authorList>
            <person name="Chen Z.Jr."/>
            <person name="Lei X."/>
            <person name="Lai Q."/>
            <person name="Li Y."/>
            <person name="Zhang B."/>
            <person name="Zhang J."/>
            <person name="Zhang H."/>
            <person name="Yang L."/>
            <person name="Zheng W."/>
            <person name="Tian Y."/>
            <person name="Yu Z."/>
            <person name="Xu H.Jr."/>
            <person name="Zheng T."/>
        </authorList>
    </citation>
    <scope>NUCLEOTIDE SEQUENCE [LARGE SCALE GENOMIC DNA]</scope>
    <source>
        <strain evidence="2 3">KD52</strain>
    </source>
</reference>
<dbReference type="RefSeq" id="WP_044218880.1">
    <property type="nucleotide sequence ID" value="NZ_JBKAGJ010000017.1"/>
</dbReference>
<dbReference type="AlphaFoldDB" id="A0A098S6Z0"/>
<keyword evidence="1" id="KW-0812">Transmembrane</keyword>
<name>A0A098S6Z0_9BACT</name>
<keyword evidence="1" id="KW-0472">Membrane</keyword>
<evidence type="ECO:0000256" key="1">
    <source>
        <dbReference type="SAM" id="Phobius"/>
    </source>
</evidence>
<feature type="transmembrane region" description="Helical" evidence="1">
    <location>
        <begin position="6"/>
        <end position="28"/>
    </location>
</feature>
<sequence length="134" mass="15236">MTIAIPDLIAIFLSGFGILLCLVVGVQLLVRKEGMRQYNLLLGVLLILYALTLSNGLFAMAGIYAQYQFLYSIPINFSLSLGPLFYFFVRSRVQPSFRLQRRHLPHLSSRRYNSFFICRLDLEARPIKAGFGGK</sequence>
<gene>
    <name evidence="2" type="ORF">IX84_08985</name>
</gene>
<comment type="caution">
    <text evidence="2">The sequence shown here is derived from an EMBL/GenBank/DDBJ whole genome shotgun (WGS) entry which is preliminary data.</text>
</comment>
<organism evidence="2 3">
    <name type="scientific">Phaeodactylibacter xiamenensis</name>
    <dbReference type="NCBI Taxonomy" id="1524460"/>
    <lineage>
        <taxon>Bacteria</taxon>
        <taxon>Pseudomonadati</taxon>
        <taxon>Bacteroidota</taxon>
        <taxon>Saprospiria</taxon>
        <taxon>Saprospirales</taxon>
        <taxon>Haliscomenobacteraceae</taxon>
        <taxon>Phaeodactylibacter</taxon>
    </lineage>
</organism>
<evidence type="ECO:0000313" key="2">
    <source>
        <dbReference type="EMBL" id="KGE88329.1"/>
    </source>
</evidence>
<dbReference type="STRING" id="1524460.IX84_08985"/>
<feature type="transmembrane region" description="Helical" evidence="1">
    <location>
        <begin position="69"/>
        <end position="89"/>
    </location>
</feature>
<feature type="transmembrane region" description="Helical" evidence="1">
    <location>
        <begin position="40"/>
        <end position="63"/>
    </location>
</feature>
<keyword evidence="3" id="KW-1185">Reference proteome</keyword>
<keyword evidence="1" id="KW-1133">Transmembrane helix</keyword>
<accession>A0A098S6Z0</accession>
<protein>
    <submittedName>
        <fullName evidence="2">Uncharacterized protein</fullName>
    </submittedName>
</protein>
<evidence type="ECO:0000313" key="3">
    <source>
        <dbReference type="Proteomes" id="UP000029736"/>
    </source>
</evidence>